<dbReference type="InterPro" id="IPR023302">
    <property type="entry name" value="Pept_S9A_N"/>
</dbReference>
<reference evidence="7 8" key="1">
    <citation type="submission" date="2018-01" db="EMBL/GenBank/DDBJ databases">
        <title>Draft Genome Sequence of Komagataeibacter maltaceti LMG 1529, a Vinegar Producing Acetic Acid Bacterium Isolated from Malt Vinegar Brewery Acetifiers.</title>
        <authorList>
            <person name="Zhang Q."/>
            <person name="Hollensteiner J."/>
            <person name="Poehlein A."/>
            <person name="Daniel R."/>
        </authorList>
    </citation>
    <scope>NUCLEOTIDE SEQUENCE [LARGE SCALE GENOMIC DNA]</scope>
    <source>
        <strain evidence="7 8">LMG 1529</strain>
    </source>
</reference>
<evidence type="ECO:0000256" key="1">
    <source>
        <dbReference type="ARBA" id="ARBA00005228"/>
    </source>
</evidence>
<evidence type="ECO:0000256" key="2">
    <source>
        <dbReference type="ARBA" id="ARBA00022670"/>
    </source>
</evidence>
<keyword evidence="8" id="KW-1185">Reference proteome</keyword>
<dbReference type="InterPro" id="IPR051543">
    <property type="entry name" value="Serine_Peptidase_S9A"/>
</dbReference>
<dbReference type="OrthoDB" id="9801421at2"/>
<dbReference type="EC" id="3.4.21.83" evidence="7"/>
<dbReference type="AlphaFoldDB" id="A0A2S3W4M1"/>
<evidence type="ECO:0000259" key="6">
    <source>
        <dbReference type="Pfam" id="PF02897"/>
    </source>
</evidence>
<comment type="similarity">
    <text evidence="1">Belongs to the peptidase S9A family.</text>
</comment>
<name>A0A2S3W4M1_9PROT</name>
<dbReference type="EMBL" id="POTC01000004">
    <property type="protein sequence ID" value="POF63777.1"/>
    <property type="molecule type" value="Genomic_DNA"/>
</dbReference>
<keyword evidence="3 7" id="KW-0378">Hydrolase</keyword>
<dbReference type="Gene3D" id="3.40.50.1820">
    <property type="entry name" value="alpha/beta hydrolase"/>
    <property type="match status" value="1"/>
</dbReference>
<keyword evidence="4" id="KW-0720">Serine protease</keyword>
<dbReference type="Pfam" id="PF02897">
    <property type="entry name" value="Peptidase_S9_N"/>
    <property type="match status" value="1"/>
</dbReference>
<keyword evidence="2 7" id="KW-0645">Protease</keyword>
<dbReference type="PRINTS" id="PR00862">
    <property type="entry name" value="PROLIGOPTASE"/>
</dbReference>
<evidence type="ECO:0000259" key="5">
    <source>
        <dbReference type="Pfam" id="PF00326"/>
    </source>
</evidence>
<gene>
    <name evidence="7" type="primary">ptrB</name>
    <name evidence="7" type="ORF">KMAL_05300</name>
</gene>
<dbReference type="SUPFAM" id="SSF53474">
    <property type="entry name" value="alpha/beta-Hydrolases"/>
    <property type="match status" value="1"/>
</dbReference>
<sequence>MTTSTTRPQPKPPVARKVPHRIEQLGRVRHDEYAWMKDENWQEVLRDPALLRGDIADHLRAENAYTAEILSGTQDLQAALVAEMKGRMQEVESYPPLPHGPWSYYTRYDSGAQYPVYARHRTDAPQDEQVLLDMNARAATHDYFAVAAATHSPDHRLFAYAEDTQGSEIYRVRVNDIATGEPLGAPIDNCSGAFTFAPDSRHLFWIWRDDHGRPARVYRREVGTDTDILVYEEKDAGFFVGVEATRSGQWIIITAGNHDTSESWLIPAATPDAAPACVEARSSGVMYGLHHWGTDFVVLTNADGAVDFTLKLAPQDAPARANWRELVAHEPGHYITECQTFADWLVWRERHNANCRIIMQSRSGERHALAPREAAYDLSLSGGYEYDTVKLRYIYQSPTTPRQWFAYDMARRTHDLLKQQDVPSGHNPADYRCWRLMARAPDGQEVPVTVLGRHDAPCDGSAPLLLYGYGSYGHAIEPDFSTRVLSLVDRGWFYAIAHVRGGSEKGWNWFLGGRGKNKPNSFTDFIACAEHLVAQGFGTAGRIVADGRSAGGMVMGAIANMRPDLFAGIVAVVPFVDELNTMSDASLPLTPPEWPEWGNPLEDVAAYDLIESYAAYEQVRPRAYPAILAMGGLTDPRVTYWEPAKWVARLRENTRSSRPVMLRTNMEAGHRGATGRFDSLRDAALIHAFAIWAVETA</sequence>
<organism evidence="7 8">
    <name type="scientific">Novacetimonas maltaceti</name>
    <dbReference type="NCBI Taxonomy" id="1203393"/>
    <lineage>
        <taxon>Bacteria</taxon>
        <taxon>Pseudomonadati</taxon>
        <taxon>Pseudomonadota</taxon>
        <taxon>Alphaproteobacteria</taxon>
        <taxon>Acetobacterales</taxon>
        <taxon>Acetobacteraceae</taxon>
        <taxon>Novacetimonas</taxon>
    </lineage>
</organism>
<protein>
    <submittedName>
        <fullName evidence="7">Protease 2</fullName>
        <ecNumber evidence="7">3.4.21.83</ecNumber>
    </submittedName>
</protein>
<comment type="caution">
    <text evidence="7">The sequence shown here is derived from an EMBL/GenBank/DDBJ whole genome shotgun (WGS) entry which is preliminary data.</text>
</comment>
<proteinExistence type="inferred from homology"/>
<dbReference type="InterPro" id="IPR029058">
    <property type="entry name" value="AB_hydrolase_fold"/>
</dbReference>
<dbReference type="SUPFAM" id="SSF50993">
    <property type="entry name" value="Peptidase/esterase 'gauge' domain"/>
    <property type="match status" value="1"/>
</dbReference>
<dbReference type="Pfam" id="PF00326">
    <property type="entry name" value="Peptidase_S9"/>
    <property type="match status" value="1"/>
</dbReference>
<dbReference type="PANTHER" id="PTHR11757">
    <property type="entry name" value="PROTEASE FAMILY S9A OLIGOPEPTIDASE"/>
    <property type="match status" value="1"/>
</dbReference>
<evidence type="ECO:0000256" key="4">
    <source>
        <dbReference type="ARBA" id="ARBA00022825"/>
    </source>
</evidence>
<evidence type="ECO:0000313" key="8">
    <source>
        <dbReference type="Proteomes" id="UP000237344"/>
    </source>
</evidence>
<dbReference type="InterPro" id="IPR002470">
    <property type="entry name" value="Peptidase_S9A"/>
</dbReference>
<feature type="domain" description="Peptidase S9 prolyl oligopeptidase catalytic" evidence="5">
    <location>
        <begin position="479"/>
        <end position="690"/>
    </location>
</feature>
<dbReference type="Gene3D" id="2.130.10.120">
    <property type="entry name" value="Prolyl oligopeptidase, N-terminal domain"/>
    <property type="match status" value="1"/>
</dbReference>
<dbReference type="GO" id="GO:0006508">
    <property type="term" value="P:proteolysis"/>
    <property type="evidence" value="ECO:0007669"/>
    <property type="project" value="UniProtKB-KW"/>
</dbReference>
<accession>A0A2S3W4M1</accession>
<dbReference type="PANTHER" id="PTHR11757:SF19">
    <property type="entry name" value="PROLYL ENDOPEPTIDASE-LIKE"/>
    <property type="match status" value="1"/>
</dbReference>
<dbReference type="GO" id="GO:0004252">
    <property type="term" value="F:serine-type endopeptidase activity"/>
    <property type="evidence" value="ECO:0007669"/>
    <property type="project" value="UniProtKB-EC"/>
</dbReference>
<dbReference type="Proteomes" id="UP000237344">
    <property type="component" value="Unassembled WGS sequence"/>
</dbReference>
<evidence type="ECO:0000313" key="7">
    <source>
        <dbReference type="EMBL" id="POF63777.1"/>
    </source>
</evidence>
<feature type="domain" description="Peptidase S9A N-terminal" evidence="6">
    <location>
        <begin position="13"/>
        <end position="420"/>
    </location>
</feature>
<dbReference type="InterPro" id="IPR001375">
    <property type="entry name" value="Peptidase_S9_cat"/>
</dbReference>
<evidence type="ECO:0000256" key="3">
    <source>
        <dbReference type="ARBA" id="ARBA00022801"/>
    </source>
</evidence>